<name>A0A1S4L9C2_IXOSC</name>
<sequence>FHRLEHDILLTTNNGIEAQTKVLKEFYLKSSHARKFLTGLISVLAQKFLPERKNNYQKEDMRLSSLYRKYSSEVPEYLHNKPPTFIKHVMTRMCAAADFTLNDIKALPSPGTFSVRSEGKQGDYHVDYGAPLCTCTDFV</sequence>
<organism evidence="1 2">
    <name type="scientific">Ixodes scapularis</name>
    <name type="common">Black-legged tick</name>
    <name type="synonym">Deer tick</name>
    <dbReference type="NCBI Taxonomy" id="6945"/>
    <lineage>
        <taxon>Eukaryota</taxon>
        <taxon>Metazoa</taxon>
        <taxon>Ecdysozoa</taxon>
        <taxon>Arthropoda</taxon>
        <taxon>Chelicerata</taxon>
        <taxon>Arachnida</taxon>
        <taxon>Acari</taxon>
        <taxon>Parasitiformes</taxon>
        <taxon>Ixodida</taxon>
        <taxon>Ixodoidea</taxon>
        <taxon>Ixodidae</taxon>
        <taxon>Ixodinae</taxon>
        <taxon>Ixodes</taxon>
    </lineage>
</organism>
<protein>
    <submittedName>
        <fullName evidence="1">Uncharacterized protein</fullName>
    </submittedName>
</protein>
<dbReference type="EnsemblMetazoa" id="ISCW010682-RA">
    <property type="protein sequence ID" value="ISCW010682-PA"/>
    <property type="gene ID" value="ISCW010682"/>
</dbReference>
<dbReference type="AlphaFoldDB" id="A0A1S4L9C2"/>
<dbReference type="OrthoDB" id="6481026at2759"/>
<evidence type="ECO:0000313" key="1">
    <source>
        <dbReference type="EnsemblMetazoa" id="ISCW010682-PA"/>
    </source>
</evidence>
<dbReference type="EMBL" id="ABJB010598217">
    <property type="status" value="NOT_ANNOTATED_CDS"/>
    <property type="molecule type" value="Genomic_DNA"/>
</dbReference>
<dbReference type="PANTHER" id="PTHR47456">
    <property type="entry name" value="PHD-TYPE DOMAIN-CONTAINING PROTEIN"/>
    <property type="match status" value="1"/>
</dbReference>
<dbReference type="Proteomes" id="UP000001555">
    <property type="component" value="Unassembled WGS sequence"/>
</dbReference>
<dbReference type="VEuPathDB" id="VectorBase:ISCI010682"/>
<evidence type="ECO:0000313" key="2">
    <source>
        <dbReference type="Proteomes" id="UP000001555"/>
    </source>
</evidence>
<keyword evidence="2" id="KW-1185">Reference proteome</keyword>
<reference evidence="1" key="2">
    <citation type="submission" date="2020-05" db="UniProtKB">
        <authorList>
            <consortium name="EnsemblMetazoa"/>
        </authorList>
    </citation>
    <scope>IDENTIFICATION</scope>
    <source>
        <strain evidence="1">wikel</strain>
    </source>
</reference>
<proteinExistence type="predicted"/>
<accession>A0A1S4L9C2</accession>
<reference evidence="2" key="1">
    <citation type="submission" date="2008-03" db="EMBL/GenBank/DDBJ databases">
        <title>Annotation of Ixodes scapularis.</title>
        <authorList>
            <consortium name="Ixodes scapularis Genome Project Consortium"/>
            <person name="Caler E."/>
            <person name="Hannick L.I."/>
            <person name="Bidwell S."/>
            <person name="Joardar V."/>
            <person name="Thiagarajan M."/>
            <person name="Amedeo P."/>
            <person name="Galinsky K.J."/>
            <person name="Schobel S."/>
            <person name="Inman J."/>
            <person name="Hostetler J."/>
            <person name="Miller J."/>
            <person name="Hammond M."/>
            <person name="Megy K."/>
            <person name="Lawson D."/>
            <person name="Kodira C."/>
            <person name="Sutton G."/>
            <person name="Meyer J."/>
            <person name="Hill C.A."/>
            <person name="Birren B."/>
            <person name="Nene V."/>
            <person name="Collins F."/>
            <person name="Alarcon-Chaidez F."/>
            <person name="Wikel S."/>
            <person name="Strausberg R."/>
        </authorList>
    </citation>
    <scope>NUCLEOTIDE SEQUENCE [LARGE SCALE GENOMIC DNA]</scope>
    <source>
        <strain evidence="2">Wikel</strain>
    </source>
</reference>
<dbReference type="InParanoid" id="A0A1S4L9C2"/>
<dbReference type="VEuPathDB" id="VectorBase:ISCP_034593"/>
<dbReference type="VEuPathDB" id="VectorBase:ISCW010682"/>